<dbReference type="InterPro" id="IPR040980">
    <property type="entry name" value="SWI2_SNF2"/>
</dbReference>
<evidence type="ECO:0000259" key="4">
    <source>
        <dbReference type="Pfam" id="PF18766"/>
    </source>
</evidence>
<dbReference type="CDD" id="cd18800">
    <property type="entry name" value="SF2_C_EcoR124I-like"/>
    <property type="match status" value="1"/>
</dbReference>
<dbReference type="InterPro" id="IPR051268">
    <property type="entry name" value="Type-I_R_enzyme_R_subunit"/>
</dbReference>
<dbReference type="InterPro" id="IPR027417">
    <property type="entry name" value="P-loop_NTPase"/>
</dbReference>
<name>A0ABS2FZB9_FUSMR</name>
<dbReference type="PANTHER" id="PTHR30195:SF15">
    <property type="entry name" value="TYPE I RESTRICTION ENZYME HINDI ENDONUCLEASE SUBUNIT"/>
    <property type="match status" value="1"/>
</dbReference>
<feature type="coiled-coil region" evidence="2">
    <location>
        <begin position="359"/>
        <end position="386"/>
    </location>
</feature>
<dbReference type="InterPro" id="IPR055180">
    <property type="entry name" value="HsdR_RecA-like_helicase_dom_2"/>
</dbReference>
<proteinExistence type="predicted"/>
<evidence type="ECO:0000313" key="7">
    <source>
        <dbReference type="Proteomes" id="UP000728968"/>
    </source>
</evidence>
<gene>
    <name evidence="6" type="ORF">H6A04_02305</name>
</gene>
<reference evidence="6 7" key="1">
    <citation type="journal article" date="2021" name="Sci. Rep.">
        <title>The distribution of antibiotic resistance genes in chicken gut microbiota commensals.</title>
        <authorList>
            <person name="Juricova H."/>
            <person name="Matiasovicova J."/>
            <person name="Kubasova T."/>
            <person name="Cejkova D."/>
            <person name="Rychlik I."/>
        </authorList>
    </citation>
    <scope>NUCLEOTIDE SEQUENCE [LARGE SCALE GENOMIC DNA]</scope>
    <source>
        <strain evidence="6 7">An425</strain>
    </source>
</reference>
<evidence type="ECO:0000313" key="6">
    <source>
        <dbReference type="EMBL" id="MBM6874499.1"/>
    </source>
</evidence>
<dbReference type="Gene3D" id="3.40.50.300">
    <property type="entry name" value="P-loop containing nucleotide triphosphate hydrolases"/>
    <property type="match status" value="1"/>
</dbReference>
<dbReference type="EMBL" id="JACJLT010000011">
    <property type="protein sequence ID" value="MBM6874499.1"/>
    <property type="molecule type" value="Genomic_DNA"/>
</dbReference>
<keyword evidence="2" id="KW-0175">Coiled coil</keyword>
<keyword evidence="1" id="KW-0680">Restriction system</keyword>
<feature type="domain" description="SWI2/SNF2 ATPase" evidence="4">
    <location>
        <begin position="1"/>
        <end position="72"/>
    </location>
</feature>
<keyword evidence="7" id="KW-1185">Reference proteome</keyword>
<feature type="domain" description="Type I restriction enzyme HindI endonuclease subunit-like C-terminal" evidence="3">
    <location>
        <begin position="260"/>
        <end position="595"/>
    </location>
</feature>
<dbReference type="PANTHER" id="PTHR30195">
    <property type="entry name" value="TYPE I SITE-SPECIFIC DEOXYRIBONUCLEASE PROTEIN SUBUNIT M AND R"/>
    <property type="match status" value="1"/>
</dbReference>
<dbReference type="Pfam" id="PF11867">
    <property type="entry name" value="T1RH-like_C"/>
    <property type="match status" value="1"/>
</dbReference>
<comment type="caution">
    <text evidence="6">The sequence shown here is derived from an EMBL/GenBank/DDBJ whole genome shotgun (WGS) entry which is preliminary data.</text>
</comment>
<protein>
    <submittedName>
        <fullName evidence="6">DUF3387 domain-containing protein</fullName>
    </submittedName>
</protein>
<accession>A0ABS2FZB9</accession>
<dbReference type="Pfam" id="PF22679">
    <property type="entry name" value="T1R_D3-like"/>
    <property type="match status" value="1"/>
</dbReference>
<dbReference type="RefSeq" id="WP_204715693.1">
    <property type="nucleotide sequence ID" value="NZ_JACJLT010000011.1"/>
</dbReference>
<feature type="non-terminal residue" evidence="6">
    <location>
        <position position="1"/>
    </location>
</feature>
<dbReference type="SUPFAM" id="SSF52540">
    <property type="entry name" value="P-loop containing nucleoside triphosphate hydrolases"/>
    <property type="match status" value="1"/>
</dbReference>
<evidence type="ECO:0000259" key="5">
    <source>
        <dbReference type="Pfam" id="PF22679"/>
    </source>
</evidence>
<feature type="domain" description="Restriction endonuclease type I HsdR second RecA-like helicase" evidence="5">
    <location>
        <begin position="164"/>
        <end position="244"/>
    </location>
</feature>
<evidence type="ECO:0000256" key="1">
    <source>
        <dbReference type="ARBA" id="ARBA00022747"/>
    </source>
</evidence>
<sequence length="599" mass="69474">YIGFTGTPIDFEDRSTVAVFGNYIDVYDMSRAVEDGATVKIYYENRFIKLDMTGHLEEIDKEFAEIMEEQEEFIVEKKKKEITKMEGIIGSSNRIKSLAKDFIAHWEKRRENSFGKCMIVCMSRRICVDLYNEIISLKPEWHDEDKKKGRIKVIMTSDIAKDPIEFKQHFTTKQEREELASRMKDENDELEIAIVRDMWLTGFDVPCMHTIYIDKPMAGHTLMQAIARVNRVYKDKSGGLVVDYIGIGEDLKRALKQYSSNDKKVVGIDTDEAVATMFEYYEKVKDIFYGFDYSRYKSESQLERARVIIEGMDFIFNLDNKEIGVKKKFIDLVTGLAKAHSLCITSKEGQALNTTIGYFKAVKASILKLETEVKEENKKLSEKEINRRLAKLMANTIISEKVIDVYGVLGLDNPDISILSDEFLQEVEKLKYKNLAVEMLRKLIEGKIHYTSRKNIVMAEKFSQRLQKSINAYRNKAISNFEVIEDMIKMAKDIMNSYKEGEELGLNEEEFAFYDALACDKRVKELMGDETLIKIVRELADTIRRNITIDWENKESVQAKMRLSIRRLLKKYKYPPENAEDATNLVIEQAKLMCENELS</sequence>
<evidence type="ECO:0000256" key="2">
    <source>
        <dbReference type="SAM" id="Coils"/>
    </source>
</evidence>
<organism evidence="6 7">
    <name type="scientific">Fusobacterium mortiferum</name>
    <dbReference type="NCBI Taxonomy" id="850"/>
    <lineage>
        <taxon>Bacteria</taxon>
        <taxon>Fusobacteriati</taxon>
        <taxon>Fusobacteriota</taxon>
        <taxon>Fusobacteriia</taxon>
        <taxon>Fusobacteriales</taxon>
        <taxon>Fusobacteriaceae</taxon>
        <taxon>Fusobacterium</taxon>
    </lineage>
</organism>
<dbReference type="InterPro" id="IPR021810">
    <property type="entry name" value="T1RH-like_C"/>
</dbReference>
<dbReference type="Pfam" id="PF18766">
    <property type="entry name" value="SWI2_SNF2"/>
    <property type="match status" value="1"/>
</dbReference>
<dbReference type="Proteomes" id="UP000728968">
    <property type="component" value="Unassembled WGS sequence"/>
</dbReference>
<evidence type="ECO:0000259" key="3">
    <source>
        <dbReference type="Pfam" id="PF11867"/>
    </source>
</evidence>